<keyword evidence="1" id="KW-0808">Transferase</keyword>
<gene>
    <name evidence="1" type="ORF">EVA_18798</name>
</gene>
<accession>J9BZY8</accession>
<protein>
    <submittedName>
        <fullName evidence="1">Reverse transcriptase family protein</fullName>
    </submittedName>
</protein>
<dbReference type="AlphaFoldDB" id="J9BZY8"/>
<keyword evidence="1" id="KW-0695">RNA-directed DNA polymerase</keyword>
<sequence length="177" mass="20963">MHLRSNPCLFGACKDGCRVLSAVIYPTHTRLRRRVKEAMRRSDNVCSYYGHCKYVDSKNLIREIMYKKFGDLLDIPEYITSFTGDKRELDSLVGKRLLVVDCLIEEGKFRNKHGEFRERAKVAFKMGDREYIFFSSSQPILHYCRYFLRDKSKYLPVELTITKINKQFKFAEYAEQD</sequence>
<comment type="caution">
    <text evidence="1">The sequence shown here is derived from an EMBL/GenBank/DDBJ whole genome shotgun (WGS) entry which is preliminary data.</text>
</comment>
<reference evidence="1" key="1">
    <citation type="journal article" date="2012" name="PLoS ONE">
        <title>Gene sets for utilization of primary and secondary nutrition supplies in the distal gut of endangered iberian lynx.</title>
        <authorList>
            <person name="Alcaide M."/>
            <person name="Messina E."/>
            <person name="Richter M."/>
            <person name="Bargiela R."/>
            <person name="Peplies J."/>
            <person name="Huws S.A."/>
            <person name="Newbold C.J."/>
            <person name="Golyshin P.N."/>
            <person name="Simon M.A."/>
            <person name="Lopez G."/>
            <person name="Yakimov M.M."/>
            <person name="Ferrer M."/>
        </authorList>
    </citation>
    <scope>NUCLEOTIDE SEQUENCE</scope>
</reference>
<dbReference type="EMBL" id="AMCI01007166">
    <property type="protein sequence ID" value="EJW93100.1"/>
    <property type="molecule type" value="Genomic_DNA"/>
</dbReference>
<proteinExistence type="predicted"/>
<organism evidence="1">
    <name type="scientific">gut metagenome</name>
    <dbReference type="NCBI Taxonomy" id="749906"/>
    <lineage>
        <taxon>unclassified sequences</taxon>
        <taxon>metagenomes</taxon>
        <taxon>organismal metagenomes</taxon>
    </lineage>
</organism>
<evidence type="ECO:0000313" key="1">
    <source>
        <dbReference type="EMBL" id="EJW93100.1"/>
    </source>
</evidence>
<dbReference type="GO" id="GO:0003964">
    <property type="term" value="F:RNA-directed DNA polymerase activity"/>
    <property type="evidence" value="ECO:0007669"/>
    <property type="project" value="UniProtKB-KW"/>
</dbReference>
<keyword evidence="1" id="KW-0548">Nucleotidyltransferase</keyword>
<name>J9BZY8_9ZZZZ</name>